<evidence type="ECO:0000313" key="2">
    <source>
        <dbReference type="Proteomes" id="UP000749559"/>
    </source>
</evidence>
<protein>
    <submittedName>
        <fullName evidence="1">Uncharacterized protein</fullName>
    </submittedName>
</protein>
<evidence type="ECO:0000313" key="1">
    <source>
        <dbReference type="EMBL" id="CAH1783271.1"/>
    </source>
</evidence>
<comment type="caution">
    <text evidence="1">The sequence shown here is derived from an EMBL/GenBank/DDBJ whole genome shotgun (WGS) entry which is preliminary data.</text>
</comment>
<keyword evidence="2" id="KW-1185">Reference proteome</keyword>
<sequence length="288" mass="33170">KLKNCVEITCLTSEPENVSCGEICSLTAKSKTSGLFYPLLKKPVNCLHMIHLLHKTPTWQDSHTRNINKDGGSQRDHIDYNILSKVYEEDYINELVLMESNGNEDNELADSLVRRTFSAYEGVFYNKRGIVLGSQTPWIEAMLLCQHVKHLITLDNNVNIVFIHPKISKYNPFEFSELFLQSRIQHFDFAVSYDFVDQSQIDMKENTYGDLQTVAQVWCVLKPRGLFFLAVPESHNQSSYTTSNSQRVYANDRLQHLTANFNVLDHFRSGKVNGKIHFGMWVLQKIDT</sequence>
<name>A0A8S4NT63_OWEFU</name>
<reference evidence="1" key="1">
    <citation type="submission" date="2022-03" db="EMBL/GenBank/DDBJ databases">
        <authorList>
            <person name="Martin C."/>
        </authorList>
    </citation>
    <scope>NUCLEOTIDE SEQUENCE</scope>
</reference>
<accession>A0A8S4NT63</accession>
<feature type="non-terminal residue" evidence="1">
    <location>
        <position position="1"/>
    </location>
</feature>
<organism evidence="1 2">
    <name type="scientific">Owenia fusiformis</name>
    <name type="common">Polychaete worm</name>
    <dbReference type="NCBI Taxonomy" id="6347"/>
    <lineage>
        <taxon>Eukaryota</taxon>
        <taxon>Metazoa</taxon>
        <taxon>Spiralia</taxon>
        <taxon>Lophotrochozoa</taxon>
        <taxon>Annelida</taxon>
        <taxon>Polychaeta</taxon>
        <taxon>Sedentaria</taxon>
        <taxon>Canalipalpata</taxon>
        <taxon>Sabellida</taxon>
        <taxon>Oweniida</taxon>
        <taxon>Oweniidae</taxon>
        <taxon>Owenia</taxon>
    </lineage>
</organism>
<gene>
    <name evidence="1" type="ORF">OFUS_LOCUS9626</name>
</gene>
<dbReference type="Pfam" id="PF03269">
    <property type="entry name" value="DUF268"/>
    <property type="match status" value="1"/>
</dbReference>
<dbReference type="OrthoDB" id="428346at2759"/>
<dbReference type="Proteomes" id="UP000749559">
    <property type="component" value="Unassembled WGS sequence"/>
</dbReference>
<dbReference type="InterPro" id="IPR004951">
    <property type="entry name" value="DUF268_CAE_spp"/>
</dbReference>
<proteinExistence type="predicted"/>
<dbReference type="AlphaFoldDB" id="A0A8S4NT63"/>
<dbReference type="EMBL" id="CAIIXF020000005">
    <property type="protein sequence ID" value="CAH1783271.1"/>
    <property type="molecule type" value="Genomic_DNA"/>
</dbReference>